<dbReference type="GO" id="GO:0046103">
    <property type="term" value="P:inosine biosynthetic process"/>
    <property type="evidence" value="ECO:0007669"/>
    <property type="project" value="TreeGrafter"/>
</dbReference>
<feature type="domain" description="Adenosine deaminase" evidence="9">
    <location>
        <begin position="9"/>
        <end position="314"/>
    </location>
</feature>
<keyword evidence="6" id="KW-0546">Nucleotide metabolism</keyword>
<dbReference type="InterPro" id="IPR001365">
    <property type="entry name" value="A_deaminase_dom"/>
</dbReference>
<evidence type="ECO:0000256" key="2">
    <source>
        <dbReference type="ARBA" id="ARBA00006676"/>
    </source>
</evidence>
<reference evidence="10 11" key="1">
    <citation type="journal article" date="2015" name="Genome Biol. Evol.">
        <title>Comparative Genomics of a Bacterivorous Green Alga Reveals Evolutionary Causalities and Consequences of Phago-Mixotrophic Mode of Nutrition.</title>
        <authorList>
            <person name="Burns J.A."/>
            <person name="Paasch A."/>
            <person name="Narechania A."/>
            <person name="Kim E."/>
        </authorList>
    </citation>
    <scope>NUCLEOTIDE SEQUENCE [LARGE SCALE GENOMIC DNA]</scope>
    <source>
        <strain evidence="10 11">PLY_AMNH</strain>
    </source>
</reference>
<dbReference type="InterPro" id="IPR032466">
    <property type="entry name" value="Metal_Hydrolase"/>
</dbReference>
<keyword evidence="3" id="KW-0479">Metal-binding</keyword>
<dbReference type="Pfam" id="PF00962">
    <property type="entry name" value="A_deaminase"/>
    <property type="match status" value="1"/>
</dbReference>
<dbReference type="CDD" id="cd00443">
    <property type="entry name" value="ADA_AMPD"/>
    <property type="match status" value="1"/>
</dbReference>
<evidence type="ECO:0000256" key="1">
    <source>
        <dbReference type="ARBA" id="ARBA00001947"/>
    </source>
</evidence>
<dbReference type="InterPro" id="IPR006330">
    <property type="entry name" value="Ado/ade_deaminase"/>
</dbReference>
<keyword evidence="8" id="KW-0812">Transmembrane</keyword>
<comment type="similarity">
    <text evidence="2">Belongs to the metallo-dependent hydrolases superfamily. Adenosine and AMP deaminases family.</text>
</comment>
<dbReference type="GO" id="GO:0046872">
    <property type="term" value="F:metal ion binding"/>
    <property type="evidence" value="ECO:0007669"/>
    <property type="project" value="UniProtKB-KW"/>
</dbReference>
<dbReference type="GO" id="GO:0006154">
    <property type="term" value="P:adenosine catabolic process"/>
    <property type="evidence" value="ECO:0007669"/>
    <property type="project" value="TreeGrafter"/>
</dbReference>
<comment type="caution">
    <text evidence="10">The sequence shown here is derived from an EMBL/GenBank/DDBJ whole genome shotgun (WGS) entry which is preliminary data.</text>
</comment>
<dbReference type="AlphaFoldDB" id="A0AAE0H0G9"/>
<dbReference type="SUPFAM" id="SSF51556">
    <property type="entry name" value="Metallo-dependent hydrolases"/>
    <property type="match status" value="1"/>
</dbReference>
<dbReference type="EMBL" id="LGRX02000790">
    <property type="protein sequence ID" value="KAK3287580.1"/>
    <property type="molecule type" value="Genomic_DNA"/>
</dbReference>
<evidence type="ECO:0000313" key="11">
    <source>
        <dbReference type="Proteomes" id="UP001190700"/>
    </source>
</evidence>
<gene>
    <name evidence="10" type="ORF">CYMTET_4915</name>
</gene>
<dbReference type="GO" id="GO:0004000">
    <property type="term" value="F:adenosine deaminase activity"/>
    <property type="evidence" value="ECO:0007669"/>
    <property type="project" value="TreeGrafter"/>
</dbReference>
<evidence type="ECO:0000256" key="8">
    <source>
        <dbReference type="SAM" id="Phobius"/>
    </source>
</evidence>
<dbReference type="PANTHER" id="PTHR11409:SF42">
    <property type="entry name" value="ADENOSINE DEAMINASE-LIKE PROTEIN"/>
    <property type="match status" value="1"/>
</dbReference>
<evidence type="ECO:0000256" key="7">
    <source>
        <dbReference type="ARBA" id="ARBA00048787"/>
    </source>
</evidence>
<evidence type="ECO:0000256" key="3">
    <source>
        <dbReference type="ARBA" id="ARBA00022723"/>
    </source>
</evidence>
<proteinExistence type="inferred from homology"/>
<evidence type="ECO:0000256" key="6">
    <source>
        <dbReference type="ARBA" id="ARBA00023080"/>
    </source>
</evidence>
<keyword evidence="8" id="KW-1133">Transmembrane helix</keyword>
<evidence type="ECO:0000256" key="5">
    <source>
        <dbReference type="ARBA" id="ARBA00022833"/>
    </source>
</evidence>
<protein>
    <recommendedName>
        <fullName evidence="9">Adenosine deaminase domain-containing protein</fullName>
    </recommendedName>
</protein>
<keyword evidence="4" id="KW-0378">Hydrolase</keyword>
<dbReference type="PANTHER" id="PTHR11409">
    <property type="entry name" value="ADENOSINE DEAMINASE"/>
    <property type="match status" value="1"/>
</dbReference>
<evidence type="ECO:0000313" key="10">
    <source>
        <dbReference type="EMBL" id="KAK3287580.1"/>
    </source>
</evidence>
<keyword evidence="5" id="KW-0862">Zinc</keyword>
<organism evidence="10 11">
    <name type="scientific">Cymbomonas tetramitiformis</name>
    <dbReference type="NCBI Taxonomy" id="36881"/>
    <lineage>
        <taxon>Eukaryota</taxon>
        <taxon>Viridiplantae</taxon>
        <taxon>Chlorophyta</taxon>
        <taxon>Pyramimonadophyceae</taxon>
        <taxon>Pyramimonadales</taxon>
        <taxon>Pyramimonadaceae</taxon>
        <taxon>Cymbomonas</taxon>
    </lineage>
</organism>
<comment type="catalytic activity">
    <reaction evidence="7">
        <text>N(6)-methyl-AMP + H2O + H(+) = IMP + methylamine</text>
        <dbReference type="Rhea" id="RHEA:16001"/>
        <dbReference type="ChEBI" id="CHEBI:15377"/>
        <dbReference type="ChEBI" id="CHEBI:15378"/>
        <dbReference type="ChEBI" id="CHEBI:58053"/>
        <dbReference type="ChEBI" id="CHEBI:59338"/>
        <dbReference type="ChEBI" id="CHEBI:144842"/>
    </reaction>
    <physiologicalReaction direction="left-to-right" evidence="7">
        <dbReference type="Rhea" id="RHEA:16002"/>
    </physiologicalReaction>
</comment>
<evidence type="ECO:0000259" key="9">
    <source>
        <dbReference type="Pfam" id="PF00962"/>
    </source>
</evidence>
<comment type="cofactor">
    <cofactor evidence="1">
        <name>Zn(2+)</name>
        <dbReference type="ChEBI" id="CHEBI:29105"/>
    </cofactor>
</comment>
<evidence type="ECO:0000256" key="4">
    <source>
        <dbReference type="ARBA" id="ARBA00022801"/>
    </source>
</evidence>
<dbReference type="Proteomes" id="UP001190700">
    <property type="component" value="Unassembled WGS sequence"/>
</dbReference>
<keyword evidence="11" id="KW-1185">Reference proteome</keyword>
<keyword evidence="8" id="KW-0472">Membrane</keyword>
<name>A0AAE0H0G9_9CHLO</name>
<sequence>MLEFCQALPKIELHAHLNGSIRNSTIRELAASKGDAVGLAREDILKITEDGDRNLAECFRLFDLIHKVTTEHTTVTRITREVLQDFADDNVIYIEIRTTPKDNAKFGITKQSYLDSVLAGMEGYIHKGEGSKMMARLILSIDRRETTEQALATVKLAAAYKTKGVVGIDLSGNPSIGEWATFVPALRKAQQQGLKVTLHAGEVTNSTEIKSMLEMQPDRLGHVCTFTDDELESARDIPIELCPTSNLRTESVKSYGTHHFGKIYGRGMPVVLCTDDSGVFNTTLSKEYAIVADAFSMDEEAMLQLASKAVDYIFDASPNVRTVLKGKFSAAWMRWNASILSQGAPCRSEARKLGCMGRKPFGMSVAIFAVAAVCIVQAFART</sequence>
<dbReference type="GO" id="GO:0009117">
    <property type="term" value="P:nucleotide metabolic process"/>
    <property type="evidence" value="ECO:0007669"/>
    <property type="project" value="UniProtKB-KW"/>
</dbReference>
<dbReference type="Gene3D" id="3.20.20.140">
    <property type="entry name" value="Metal-dependent hydrolases"/>
    <property type="match status" value="1"/>
</dbReference>
<accession>A0AAE0H0G9</accession>
<feature type="transmembrane region" description="Helical" evidence="8">
    <location>
        <begin position="361"/>
        <end position="380"/>
    </location>
</feature>